<feature type="region of interest" description="Disordered" evidence="1">
    <location>
        <begin position="433"/>
        <end position="474"/>
    </location>
</feature>
<dbReference type="EMBL" id="JBANRG010000028">
    <property type="protein sequence ID" value="KAK7452655.1"/>
    <property type="molecule type" value="Genomic_DNA"/>
</dbReference>
<dbReference type="Gene3D" id="1.10.510.10">
    <property type="entry name" value="Transferase(Phosphotransferase) domain 1"/>
    <property type="match status" value="1"/>
</dbReference>
<dbReference type="PANTHER" id="PTHR44329">
    <property type="entry name" value="SERINE/THREONINE-PROTEIN KINASE TNNI3K-RELATED"/>
    <property type="match status" value="1"/>
</dbReference>
<feature type="compositionally biased region" description="Polar residues" evidence="1">
    <location>
        <begin position="315"/>
        <end position="327"/>
    </location>
</feature>
<dbReference type="SUPFAM" id="SSF48371">
    <property type="entry name" value="ARM repeat"/>
    <property type="match status" value="1"/>
</dbReference>
<feature type="region of interest" description="Disordered" evidence="1">
    <location>
        <begin position="262"/>
        <end position="344"/>
    </location>
</feature>
<protein>
    <recommendedName>
        <fullName evidence="2">Protein kinase domain-containing protein</fullName>
    </recommendedName>
</protein>
<dbReference type="Pfam" id="PF07714">
    <property type="entry name" value="PK_Tyr_Ser-Thr"/>
    <property type="match status" value="1"/>
</dbReference>
<dbReference type="InterPro" id="IPR011989">
    <property type="entry name" value="ARM-like"/>
</dbReference>
<dbReference type="InterPro" id="IPR001245">
    <property type="entry name" value="Ser-Thr/Tyr_kinase_cat_dom"/>
</dbReference>
<gene>
    <name evidence="3" type="ORF">VKT23_012054</name>
</gene>
<feature type="domain" description="Protein kinase" evidence="2">
    <location>
        <begin position="1"/>
        <end position="259"/>
    </location>
</feature>
<feature type="region of interest" description="Disordered" evidence="1">
    <location>
        <begin position="367"/>
        <end position="420"/>
    </location>
</feature>
<evidence type="ECO:0000313" key="3">
    <source>
        <dbReference type="EMBL" id="KAK7452655.1"/>
    </source>
</evidence>
<comment type="caution">
    <text evidence="3">The sequence shown here is derived from an EMBL/GenBank/DDBJ whole genome shotgun (WGS) entry which is preliminary data.</text>
</comment>
<dbReference type="InterPro" id="IPR051681">
    <property type="entry name" value="Ser/Thr_Kinases-Pseudokinases"/>
</dbReference>
<sequence>MDRVRTISARDLNPYDSPSRSSLLGGSRSKNPVKYNWNGRVVAVKFLTEDAQEDVLSEKAKSWSGFPRQNVGEVIAVSNRACSPLFVVLPYYSNGNITQFLARHPESNRENMILDIALGMQSLHSYGITHGGLKPTNIMITDNLQVCITDFEMVRIQHSRNNESHRYFSPEAWKGLVSFPSDVYAFAMSAYEILTSRVPWGPLSMSYIYNLVVGEGARPDRPEDLTDKVWSILEESWDQEPRLRPTFDIIIRMWQDPNEAAYSIRGGPRRGLPRSFNSSRPAPAISRWSDTTATEPPAYEPPSSRVPRPLPIPVQESSTAPSISQSLHHPRNSGGSGAYVSARTEPYSPPYTSISSCSSISTPSAYDLFSPPPRTPLTPVSAPIGTSAQREGAFARPVPVIGDPPSRNRGHSEDQQLDEDSPVLGRFDAMRQALPSPSRTHTSSPSIISNSESIRNWESSHRQTPSSRSRLRTSFTISAETVSVRSNSGSSSSSGTGGSESSTLFLVGGLQTEMAQGRRSDSRIDAYMAKIYRYALESDLNSHRLITAGVVPLLISLLKRRAADDRGLEVVLITLGVLSHDSISANLICRTQTAKTLIQLCNPRNSEEVVILSLWCLNRICRNAEVATGLIKLNLVSSIQELAVEGVLPTMAVYCLGTVIQSDAIADTMESLDIIPYLLRKLRKNSQDGAPPEDTCSGLYAIARFSRSIKLAKSLARAGCIPLLTFNLRYSKDPEVLNWSARAIGCLMRPNSTDMAKLLLDAGAAEGLARLPTVLPSNCLYPLESFGFAIQRFSCAEWGKRTRVALLDAGVIDSLLAALRTAAVEPCNEVQVSLALGLSLLGDVGGSVIRKEIENAGGIDILKSVGSRGSSDVYKACDMAITSITGNVLTRSAAAARTAMLHNWVGGCSDYQPDCPLTLTTELRQQ</sequence>
<feature type="compositionally biased region" description="Polar residues" evidence="1">
    <location>
        <begin position="462"/>
        <end position="474"/>
    </location>
</feature>
<feature type="compositionally biased region" description="Low complexity" evidence="1">
    <location>
        <begin position="435"/>
        <end position="457"/>
    </location>
</feature>
<dbReference type="InterPro" id="IPR000719">
    <property type="entry name" value="Prot_kinase_dom"/>
</dbReference>
<evidence type="ECO:0000256" key="1">
    <source>
        <dbReference type="SAM" id="MobiDB-lite"/>
    </source>
</evidence>
<evidence type="ECO:0000259" key="2">
    <source>
        <dbReference type="PROSITE" id="PS50011"/>
    </source>
</evidence>
<reference evidence="3 4" key="1">
    <citation type="submission" date="2024-01" db="EMBL/GenBank/DDBJ databases">
        <title>A draft genome for the cacao thread blight pathogen Marasmiellus scandens.</title>
        <authorList>
            <person name="Baruah I.K."/>
            <person name="Leung J."/>
            <person name="Bukari Y."/>
            <person name="Amoako-Attah I."/>
            <person name="Meinhardt L.W."/>
            <person name="Bailey B.A."/>
            <person name="Cohen S.P."/>
        </authorList>
    </citation>
    <scope>NUCLEOTIDE SEQUENCE [LARGE SCALE GENOMIC DNA]</scope>
    <source>
        <strain evidence="3 4">GH-19</strain>
    </source>
</reference>
<organism evidence="3 4">
    <name type="scientific">Marasmiellus scandens</name>
    <dbReference type="NCBI Taxonomy" id="2682957"/>
    <lineage>
        <taxon>Eukaryota</taxon>
        <taxon>Fungi</taxon>
        <taxon>Dikarya</taxon>
        <taxon>Basidiomycota</taxon>
        <taxon>Agaricomycotina</taxon>
        <taxon>Agaricomycetes</taxon>
        <taxon>Agaricomycetidae</taxon>
        <taxon>Agaricales</taxon>
        <taxon>Marasmiineae</taxon>
        <taxon>Omphalotaceae</taxon>
        <taxon>Marasmiellus</taxon>
    </lineage>
</organism>
<dbReference type="SUPFAM" id="SSF56112">
    <property type="entry name" value="Protein kinase-like (PK-like)"/>
    <property type="match status" value="1"/>
</dbReference>
<dbReference type="InterPro" id="IPR011009">
    <property type="entry name" value="Kinase-like_dom_sf"/>
</dbReference>
<accession>A0ABR1J7T7</accession>
<name>A0ABR1J7T7_9AGAR</name>
<evidence type="ECO:0000313" key="4">
    <source>
        <dbReference type="Proteomes" id="UP001498398"/>
    </source>
</evidence>
<proteinExistence type="predicted"/>
<dbReference type="Gene3D" id="1.25.10.10">
    <property type="entry name" value="Leucine-rich Repeat Variant"/>
    <property type="match status" value="2"/>
</dbReference>
<keyword evidence="4" id="KW-1185">Reference proteome</keyword>
<dbReference type="PROSITE" id="PS50011">
    <property type="entry name" value="PROTEIN_KINASE_DOM"/>
    <property type="match status" value="1"/>
</dbReference>
<dbReference type="Proteomes" id="UP001498398">
    <property type="component" value="Unassembled WGS sequence"/>
</dbReference>
<dbReference type="PANTHER" id="PTHR44329:SF289">
    <property type="entry name" value="SERINE_THREONINE-PROTEIN KINASE VIK"/>
    <property type="match status" value="1"/>
</dbReference>
<dbReference type="InterPro" id="IPR016024">
    <property type="entry name" value="ARM-type_fold"/>
</dbReference>